<dbReference type="Gene3D" id="2.60.40.1670">
    <property type="entry name" value="beta-sandwich domain of Sec23/24"/>
    <property type="match status" value="1"/>
</dbReference>
<dbReference type="Pfam" id="PF04810">
    <property type="entry name" value="zf-Sec23_Sec24"/>
    <property type="match status" value="1"/>
</dbReference>
<evidence type="ECO:0000259" key="14">
    <source>
        <dbReference type="Pfam" id="PF04810"/>
    </source>
</evidence>
<dbReference type="Gene3D" id="3.40.20.10">
    <property type="entry name" value="Severin"/>
    <property type="match status" value="1"/>
</dbReference>
<keyword evidence="8" id="KW-0931">ER-Golgi transport</keyword>
<protein>
    <recommendedName>
        <fullName evidence="20">Protein transport protein SEC24</fullName>
    </recommendedName>
</protein>
<dbReference type="InterPro" id="IPR012990">
    <property type="entry name" value="Beta-sandwich_Sec23_24"/>
</dbReference>
<dbReference type="EMBL" id="HE650830">
    <property type="protein sequence ID" value="CCF60217.1"/>
    <property type="molecule type" value="Genomic_DNA"/>
</dbReference>
<keyword evidence="6" id="KW-0963">Cytoplasm</keyword>
<feature type="domain" description="Gelsolin-like" evidence="13">
    <location>
        <begin position="747"/>
        <end position="818"/>
    </location>
</feature>
<evidence type="ECO:0000256" key="6">
    <source>
        <dbReference type="ARBA" id="ARBA00022490"/>
    </source>
</evidence>
<dbReference type="InParanoid" id="H2B0R7"/>
<dbReference type="SUPFAM" id="SSF81811">
    <property type="entry name" value="Helical domain of Sec23/24"/>
    <property type="match status" value="1"/>
</dbReference>
<dbReference type="InterPro" id="IPR029006">
    <property type="entry name" value="ADF-H/Gelsolin-like_dom_sf"/>
</dbReference>
<feature type="domain" description="Sec23/Sec24 beta-sandwich" evidence="17">
    <location>
        <begin position="530"/>
        <end position="612"/>
    </location>
</feature>
<dbReference type="eggNOG" id="KOG1985">
    <property type="taxonomic scope" value="Eukaryota"/>
</dbReference>
<dbReference type="GO" id="GO:0070971">
    <property type="term" value="C:endoplasmic reticulum exit site"/>
    <property type="evidence" value="ECO:0007669"/>
    <property type="project" value="TreeGrafter"/>
</dbReference>
<evidence type="ECO:0000256" key="9">
    <source>
        <dbReference type="ARBA" id="ARBA00022927"/>
    </source>
</evidence>
<evidence type="ECO:0000256" key="11">
    <source>
        <dbReference type="ARBA" id="ARBA00023136"/>
    </source>
</evidence>
<dbReference type="Gene3D" id="1.20.120.730">
    <property type="entry name" value="Sec23/Sec24 helical domain"/>
    <property type="match status" value="1"/>
</dbReference>
<dbReference type="GO" id="GO:0000149">
    <property type="term" value="F:SNARE binding"/>
    <property type="evidence" value="ECO:0007669"/>
    <property type="project" value="TreeGrafter"/>
</dbReference>
<dbReference type="SUPFAM" id="SSF81995">
    <property type="entry name" value="beta-sandwich domain of Sec23/24"/>
    <property type="match status" value="1"/>
</dbReference>
<dbReference type="InterPro" id="IPR006895">
    <property type="entry name" value="Znf_Sec23_Sec24"/>
</dbReference>
<feature type="compositionally biased region" description="Polar residues" evidence="12">
    <location>
        <begin position="17"/>
        <end position="49"/>
    </location>
</feature>
<evidence type="ECO:0000259" key="17">
    <source>
        <dbReference type="Pfam" id="PF08033"/>
    </source>
</evidence>
<dbReference type="SUPFAM" id="SSF53300">
    <property type="entry name" value="vWA-like"/>
    <property type="match status" value="1"/>
</dbReference>
<evidence type="ECO:0000256" key="5">
    <source>
        <dbReference type="ARBA" id="ARBA00022448"/>
    </source>
</evidence>
<feature type="domain" description="Sec23/Sec24 trunk" evidence="15">
    <location>
        <begin position="284"/>
        <end position="524"/>
    </location>
</feature>
<dbReference type="InterPro" id="IPR006896">
    <property type="entry name" value="Sec23/24_trunk_dom"/>
</dbReference>
<dbReference type="GO" id="GO:0090110">
    <property type="term" value="P:COPII-coated vesicle cargo loading"/>
    <property type="evidence" value="ECO:0007669"/>
    <property type="project" value="EnsemblFungi"/>
</dbReference>
<dbReference type="GO" id="GO:0008270">
    <property type="term" value="F:zinc ion binding"/>
    <property type="evidence" value="ECO:0007669"/>
    <property type="project" value="InterPro"/>
</dbReference>
<keyword evidence="9" id="KW-0653">Protein transport</keyword>
<name>H2B0R7_KAZAF</name>
<organism evidence="18 19">
    <name type="scientific">Kazachstania africana (strain ATCC 22294 / BCRC 22015 / CBS 2517 / CECT 1963 / NBRC 1671 / NRRL Y-8276)</name>
    <name type="common">Yeast</name>
    <name type="synonym">Kluyveromyces africanus</name>
    <dbReference type="NCBI Taxonomy" id="1071382"/>
    <lineage>
        <taxon>Eukaryota</taxon>
        <taxon>Fungi</taxon>
        <taxon>Dikarya</taxon>
        <taxon>Ascomycota</taxon>
        <taxon>Saccharomycotina</taxon>
        <taxon>Saccharomycetes</taxon>
        <taxon>Saccharomycetales</taxon>
        <taxon>Saccharomycetaceae</taxon>
        <taxon>Kazachstania</taxon>
    </lineage>
</organism>
<keyword evidence="11" id="KW-0472">Membrane</keyword>
<sequence length="892" mass="100869">MSHSHKKRAYPQIPLGYTQNGGPAISHSRTASYGHQSAPQTPNIQQPSDTFTPIQQQLQGQLDQASTSLGNLHLHNVPIIDPNASSYLQQSQVQVPPSPSLSYTNGSTPFEDKLMNQLYPTDLLRELPPPIHDLTLPPPPIMIPPEEMMVQYEESNSAIDYVRSTLNAVPKNGGLLKKSKLPLALIIRPYQYLHDNVHPPPLNTDGIIVRCRRCRAYMNPYASFIPQTRRWRCNFCRLANDLPMQFNKEFYTDSTEMINRFDRNEVKHSVMEYLAPKEYSVRQPPPSVYTFILDVSINSIKNGALYASTSTLLDSIDKIPNHDGRTKIAIICVDHVIHYFKIPNDESESDTVTMLDVGDLDEPYLPRPDKLLVSLSDCKKNIESLLSRLPLIFQSNTSNSFALGSALKSAYNLISTVGGKIIVQSSTLPNAGIAKLEKRNERAVLNTYRESNLLLNCQDPFYKSFTIECSKAQITIDLFLTANDYIDVATLSNLSRYSGGQLHYYPNFSANDVTKFSREFSKHVSMDISIETVMRARGSRGIKMSSFYGHFFNRSSDLCAFSTMPRDQSYVFEMEIDDNINTNYVYVQIAVLLSANTGERRIRIITLALPTTNSLHELFASADQQAIHAYFTQQAIKRANDVSTIEARDYLKKTIQDILTVYEKEMVVKNVAGGLPLSFCANLRMLPLLMSSLTKNMAFRDAIIPIDQRAAALNYLETLPLKYLTKCIYPSVYPLLEAPEQGDTELLPEPVNSSMKLWQQYGLYLIDNTTELYLWIGGEAVNALVEDLFGVSSVLEVPMGKMELPVIESSELNCKVRNIIGRIRERVDMEQVTYQELYIVRGISTNETANLPYFKEGIALRSMVMAQLVEDNISKTESYREFLQNIKQRMNK</sequence>
<dbReference type="Pfam" id="PF04815">
    <property type="entry name" value="Sec23_helical"/>
    <property type="match status" value="1"/>
</dbReference>
<dbReference type="InterPro" id="IPR036175">
    <property type="entry name" value="Sec23/24_helical_dom_sf"/>
</dbReference>
<dbReference type="Gene3D" id="3.40.50.410">
    <property type="entry name" value="von Willebrand factor, type A domain"/>
    <property type="match status" value="1"/>
</dbReference>
<dbReference type="KEGG" id="kaf:KAFR_0J01510"/>
<dbReference type="GeneID" id="13883867"/>
<evidence type="ECO:0000313" key="18">
    <source>
        <dbReference type="EMBL" id="CCF60217.1"/>
    </source>
</evidence>
<dbReference type="STRING" id="1071382.H2B0R7"/>
<dbReference type="InterPro" id="IPR050550">
    <property type="entry name" value="SEC23_SEC24_subfamily"/>
</dbReference>
<dbReference type="HOGENOM" id="CLU_004589_2_1_1"/>
<comment type="subcellular location">
    <subcellularLocation>
        <location evidence="2">Cytoplasm</location>
    </subcellularLocation>
    <subcellularLocation>
        <location evidence="3">Endoplasmic reticulum membrane</location>
    </subcellularLocation>
    <subcellularLocation>
        <location evidence="1">Golgi apparatus membrane</location>
    </subcellularLocation>
</comment>
<evidence type="ECO:0000256" key="7">
    <source>
        <dbReference type="ARBA" id="ARBA00022824"/>
    </source>
</evidence>
<keyword evidence="5" id="KW-0813">Transport</keyword>
<evidence type="ECO:0000256" key="3">
    <source>
        <dbReference type="ARBA" id="ARBA00004586"/>
    </source>
</evidence>
<evidence type="ECO:0000256" key="10">
    <source>
        <dbReference type="ARBA" id="ARBA00023034"/>
    </source>
</evidence>
<dbReference type="Pfam" id="PF08033">
    <property type="entry name" value="Sec23_BS"/>
    <property type="match status" value="1"/>
</dbReference>
<dbReference type="Proteomes" id="UP000005220">
    <property type="component" value="Chromosome 10"/>
</dbReference>
<reference evidence="18 19" key="1">
    <citation type="journal article" date="2011" name="Proc. Natl. Acad. Sci. U.S.A.">
        <title>Evolutionary erosion of yeast sex chromosomes by mating-type switching accidents.</title>
        <authorList>
            <person name="Gordon J.L."/>
            <person name="Armisen D."/>
            <person name="Proux-Wera E."/>
            <person name="Oheigeartaigh S.S."/>
            <person name="Byrne K.P."/>
            <person name="Wolfe K.H."/>
        </authorList>
    </citation>
    <scope>NUCLEOTIDE SEQUENCE [LARGE SCALE GENOMIC DNA]</scope>
    <source>
        <strain evidence="19">ATCC 22294 / BCRC 22015 / CBS 2517 / CECT 1963 / NBRC 1671 / NRRL Y-8276</strain>
    </source>
</reference>
<accession>H2B0R7</accession>
<dbReference type="PANTHER" id="PTHR13803">
    <property type="entry name" value="SEC24-RELATED PROTEIN"/>
    <property type="match status" value="1"/>
</dbReference>
<evidence type="ECO:0000259" key="15">
    <source>
        <dbReference type="Pfam" id="PF04811"/>
    </source>
</evidence>
<dbReference type="InterPro" id="IPR036174">
    <property type="entry name" value="Znf_Sec23_Sec24_sf"/>
</dbReference>
<evidence type="ECO:0008006" key="20">
    <source>
        <dbReference type="Google" id="ProtNLM"/>
    </source>
</evidence>
<dbReference type="OrthoDB" id="49016at2759"/>
<dbReference type="GO" id="GO:0000139">
    <property type="term" value="C:Golgi membrane"/>
    <property type="evidence" value="ECO:0007669"/>
    <property type="project" value="UniProtKB-SubCell"/>
</dbReference>
<comment type="similarity">
    <text evidence="4">Belongs to the SEC23/SEC24 family. SEC24 subfamily.</text>
</comment>
<keyword evidence="10" id="KW-0333">Golgi apparatus</keyword>
<evidence type="ECO:0000256" key="8">
    <source>
        <dbReference type="ARBA" id="ARBA00022892"/>
    </source>
</evidence>
<dbReference type="CDD" id="cd01479">
    <property type="entry name" value="Sec24-like"/>
    <property type="match status" value="1"/>
</dbReference>
<dbReference type="InterPro" id="IPR036180">
    <property type="entry name" value="Gelsolin-like_dom_sf"/>
</dbReference>
<dbReference type="GO" id="GO:0005789">
    <property type="term" value="C:endoplasmic reticulum membrane"/>
    <property type="evidence" value="ECO:0007669"/>
    <property type="project" value="UniProtKB-SubCell"/>
</dbReference>
<gene>
    <name evidence="18" type="primary">KAFR0J01510</name>
    <name evidence="18" type="ORF">KAFR_0J01510</name>
</gene>
<dbReference type="InterPro" id="IPR007123">
    <property type="entry name" value="Gelsolin-like_dom"/>
</dbReference>
<dbReference type="SUPFAM" id="SSF82919">
    <property type="entry name" value="Zn-finger domain of Sec23/24"/>
    <property type="match status" value="1"/>
</dbReference>
<evidence type="ECO:0000256" key="2">
    <source>
        <dbReference type="ARBA" id="ARBA00004496"/>
    </source>
</evidence>
<dbReference type="Gene3D" id="2.30.30.380">
    <property type="entry name" value="Zn-finger domain of Sec23/24"/>
    <property type="match status" value="1"/>
</dbReference>
<dbReference type="Pfam" id="PF00626">
    <property type="entry name" value="Gelsolin"/>
    <property type="match status" value="1"/>
</dbReference>
<dbReference type="InterPro" id="IPR036465">
    <property type="entry name" value="vWFA_dom_sf"/>
</dbReference>
<dbReference type="AlphaFoldDB" id="H2B0R7"/>
<feature type="domain" description="Zinc finger Sec23/Sec24-type" evidence="14">
    <location>
        <begin position="208"/>
        <end position="245"/>
    </location>
</feature>
<dbReference type="InterPro" id="IPR006900">
    <property type="entry name" value="Sec23/24_helical_dom"/>
</dbReference>
<proteinExistence type="inferred from homology"/>
<dbReference type="GO" id="GO:0006886">
    <property type="term" value="P:intracellular protein transport"/>
    <property type="evidence" value="ECO:0007669"/>
    <property type="project" value="InterPro"/>
</dbReference>
<feature type="domain" description="Sec23/Sec24 helical" evidence="16">
    <location>
        <begin position="623"/>
        <end position="725"/>
    </location>
</feature>
<keyword evidence="19" id="KW-1185">Reference proteome</keyword>
<evidence type="ECO:0000256" key="1">
    <source>
        <dbReference type="ARBA" id="ARBA00004394"/>
    </source>
</evidence>
<evidence type="ECO:0000259" key="13">
    <source>
        <dbReference type="Pfam" id="PF00626"/>
    </source>
</evidence>
<dbReference type="PANTHER" id="PTHR13803:SF39">
    <property type="entry name" value="SECRETORY 24AB, ISOFORM A"/>
    <property type="match status" value="1"/>
</dbReference>
<evidence type="ECO:0000256" key="4">
    <source>
        <dbReference type="ARBA" id="ARBA00008334"/>
    </source>
</evidence>
<dbReference type="GO" id="GO:0030127">
    <property type="term" value="C:COPII vesicle coat"/>
    <property type="evidence" value="ECO:0007669"/>
    <property type="project" value="EnsemblFungi"/>
</dbReference>
<dbReference type="RefSeq" id="XP_003959352.1">
    <property type="nucleotide sequence ID" value="XM_003959303.1"/>
</dbReference>
<evidence type="ECO:0000256" key="12">
    <source>
        <dbReference type="SAM" id="MobiDB-lite"/>
    </source>
</evidence>
<dbReference type="InterPro" id="IPR041742">
    <property type="entry name" value="Sec24-like_trunk_dom"/>
</dbReference>
<dbReference type="SUPFAM" id="SSF82754">
    <property type="entry name" value="C-terminal, gelsolin-like domain of Sec23/24"/>
    <property type="match status" value="1"/>
</dbReference>
<dbReference type="Pfam" id="PF04811">
    <property type="entry name" value="Sec23_trunk"/>
    <property type="match status" value="1"/>
</dbReference>
<keyword evidence="7" id="KW-0256">Endoplasmic reticulum</keyword>
<evidence type="ECO:0000313" key="19">
    <source>
        <dbReference type="Proteomes" id="UP000005220"/>
    </source>
</evidence>
<feature type="region of interest" description="Disordered" evidence="12">
    <location>
        <begin position="1"/>
        <end position="49"/>
    </location>
</feature>
<evidence type="ECO:0000259" key="16">
    <source>
        <dbReference type="Pfam" id="PF04815"/>
    </source>
</evidence>